<protein>
    <recommendedName>
        <fullName evidence="3">Tetratricopeptide repeat protein</fullName>
    </recommendedName>
</protein>
<dbReference type="AlphaFoldDB" id="A0A2D0N2I0"/>
<dbReference type="EMBL" id="PDUD01000038">
    <property type="protein sequence ID" value="PHN02596.1"/>
    <property type="molecule type" value="Genomic_DNA"/>
</dbReference>
<accession>A0A2D0N2I0</accession>
<evidence type="ECO:0000313" key="1">
    <source>
        <dbReference type="EMBL" id="PHN02596.1"/>
    </source>
</evidence>
<dbReference type="Proteomes" id="UP000223913">
    <property type="component" value="Unassembled WGS sequence"/>
</dbReference>
<sequence>MPKQKTDDLIQLIRSLTRAEKRHFRLFVRRNQSSDEILFLQLFDVMDRHKEYDEALILRKLPAIKKSQLSNLKAHLYKQLLTSLRLLNKNYNEDIQIRETIDYARVLYNKGLYRQSLDILDKAKARALKFKFSSQALEIVEFEKLIEGQYITRSIEGRAEELTESSIHLNRVNEQTHLFSNLALQLYSLYIKVGYVRNEKDHFFVKEFFQSHLPAVGYDDLEFWGKVYFCQSYVWLYHMTHDFRMSYRYAQKWVDLFDDNQDMITLNLPLYLKGVHNLLGSLFNAMYYDRFVDVLSELESLPERFPVKQEKNTEGLYLLFRYVHSIERHYLEGTFTEGLSLVPEIIELIESDEYNWDHHRELIFYYRIACLYFGSGDNSKAIDYLNLIINQRNPDYREDIQAFARILNLIAHFELGNAQLVEYQVKSVYRFLAKNKDLQEVQREIFRFLRKTPKMRASELRKEFIRLKEKLVKLESDPFQRRPFLYLDIISWLESKIEDRNVQDIIREKFLQRQKVAR</sequence>
<evidence type="ECO:0000313" key="2">
    <source>
        <dbReference type="Proteomes" id="UP000223913"/>
    </source>
</evidence>
<dbReference type="SUPFAM" id="SSF48452">
    <property type="entry name" value="TPR-like"/>
    <property type="match status" value="1"/>
</dbReference>
<gene>
    <name evidence="1" type="ORF">CRP01_30845</name>
</gene>
<name>A0A2D0N2I0_FLAN2</name>
<reference evidence="1 2" key="1">
    <citation type="submission" date="2017-10" db="EMBL/GenBank/DDBJ databases">
        <title>The draft genome sequence of Lewinella nigricans NBRC 102662.</title>
        <authorList>
            <person name="Wang K."/>
        </authorList>
    </citation>
    <scope>NUCLEOTIDE SEQUENCE [LARGE SCALE GENOMIC DNA]</scope>
    <source>
        <strain evidence="1 2">NBRC 102662</strain>
    </source>
</reference>
<dbReference type="OrthoDB" id="714416at2"/>
<comment type="caution">
    <text evidence="1">The sequence shown here is derived from an EMBL/GenBank/DDBJ whole genome shotgun (WGS) entry which is preliminary data.</text>
</comment>
<proteinExistence type="predicted"/>
<keyword evidence="2" id="KW-1185">Reference proteome</keyword>
<dbReference type="InterPro" id="IPR011990">
    <property type="entry name" value="TPR-like_helical_dom_sf"/>
</dbReference>
<evidence type="ECO:0008006" key="3">
    <source>
        <dbReference type="Google" id="ProtNLM"/>
    </source>
</evidence>
<dbReference type="RefSeq" id="WP_099153925.1">
    <property type="nucleotide sequence ID" value="NZ_PDUD01000038.1"/>
</dbReference>
<organism evidence="1 2">
    <name type="scientific">Flavilitoribacter nigricans (strain ATCC 23147 / DSM 23189 / NBRC 102662 / NCIMB 1420 / SS-2)</name>
    <name type="common">Lewinella nigricans</name>
    <dbReference type="NCBI Taxonomy" id="1122177"/>
    <lineage>
        <taxon>Bacteria</taxon>
        <taxon>Pseudomonadati</taxon>
        <taxon>Bacteroidota</taxon>
        <taxon>Saprospiria</taxon>
        <taxon>Saprospirales</taxon>
        <taxon>Lewinellaceae</taxon>
        <taxon>Flavilitoribacter</taxon>
    </lineage>
</organism>